<comment type="caution">
    <text evidence="2">The sequence shown here is derived from an EMBL/GenBank/DDBJ whole genome shotgun (WGS) entry which is preliminary data.</text>
</comment>
<keyword evidence="3" id="KW-1185">Reference proteome</keyword>
<evidence type="ECO:0000256" key="1">
    <source>
        <dbReference type="SAM" id="MobiDB-lite"/>
    </source>
</evidence>
<evidence type="ECO:0000313" key="2">
    <source>
        <dbReference type="EMBL" id="MED6205292.1"/>
    </source>
</evidence>
<protein>
    <submittedName>
        <fullName evidence="2">Uncharacterized protein</fullName>
    </submittedName>
</protein>
<sequence>MQRQERRASGGGGELRPSVTGVEEDNGELVSRVDGTPASFRSEVEKATAARSGARVGDRDDGKFWSSALEWETATAQARRQEGDEPTTRGWRQWRRIFNFAGIRGRGRGFPARVSAIVSGGLCPPSPSPRGKFPAHGAPFRAFPAGIPAAWGFLTGLVRTSLELAENAGQWSLMMKGMEEG</sequence>
<feature type="region of interest" description="Disordered" evidence="1">
    <location>
        <begin position="1"/>
        <end position="61"/>
    </location>
</feature>
<name>A0ABU6Y4B3_9FABA</name>
<reference evidence="2 3" key="1">
    <citation type="journal article" date="2023" name="Plants (Basel)">
        <title>Bridging the Gap: Combining Genomics and Transcriptomics Approaches to Understand Stylosanthes scabra, an Orphan Legume from the Brazilian Caatinga.</title>
        <authorList>
            <person name="Ferreira-Neto J.R.C."/>
            <person name="da Silva M.D."/>
            <person name="Binneck E."/>
            <person name="de Melo N.F."/>
            <person name="da Silva R.H."/>
            <person name="de Melo A.L.T.M."/>
            <person name="Pandolfi V."/>
            <person name="Bustamante F.O."/>
            <person name="Brasileiro-Vidal A.C."/>
            <person name="Benko-Iseppon A.M."/>
        </authorList>
    </citation>
    <scope>NUCLEOTIDE SEQUENCE [LARGE SCALE GENOMIC DNA]</scope>
    <source>
        <tissue evidence="2">Leaves</tissue>
    </source>
</reference>
<dbReference type="Proteomes" id="UP001341840">
    <property type="component" value="Unassembled WGS sequence"/>
</dbReference>
<organism evidence="2 3">
    <name type="scientific">Stylosanthes scabra</name>
    <dbReference type="NCBI Taxonomy" id="79078"/>
    <lineage>
        <taxon>Eukaryota</taxon>
        <taxon>Viridiplantae</taxon>
        <taxon>Streptophyta</taxon>
        <taxon>Embryophyta</taxon>
        <taxon>Tracheophyta</taxon>
        <taxon>Spermatophyta</taxon>
        <taxon>Magnoliopsida</taxon>
        <taxon>eudicotyledons</taxon>
        <taxon>Gunneridae</taxon>
        <taxon>Pentapetalae</taxon>
        <taxon>rosids</taxon>
        <taxon>fabids</taxon>
        <taxon>Fabales</taxon>
        <taxon>Fabaceae</taxon>
        <taxon>Papilionoideae</taxon>
        <taxon>50 kb inversion clade</taxon>
        <taxon>dalbergioids sensu lato</taxon>
        <taxon>Dalbergieae</taxon>
        <taxon>Pterocarpus clade</taxon>
        <taxon>Stylosanthes</taxon>
    </lineage>
</organism>
<gene>
    <name evidence="2" type="ORF">PIB30_016478</name>
</gene>
<dbReference type="EMBL" id="JASCZI010241702">
    <property type="protein sequence ID" value="MED6205292.1"/>
    <property type="molecule type" value="Genomic_DNA"/>
</dbReference>
<accession>A0ABU6Y4B3</accession>
<evidence type="ECO:0000313" key="3">
    <source>
        <dbReference type="Proteomes" id="UP001341840"/>
    </source>
</evidence>
<proteinExistence type="predicted"/>